<reference evidence="2 3" key="1">
    <citation type="journal article" date="2020" name="Nat. Food">
        <title>A phased Vanilla planifolia genome enables genetic improvement of flavour and production.</title>
        <authorList>
            <person name="Hasing T."/>
            <person name="Tang H."/>
            <person name="Brym M."/>
            <person name="Khazi F."/>
            <person name="Huang T."/>
            <person name="Chambers A.H."/>
        </authorList>
    </citation>
    <scope>NUCLEOTIDE SEQUENCE [LARGE SCALE GENOMIC DNA]</scope>
    <source>
        <tissue evidence="2">Leaf</tissue>
    </source>
</reference>
<evidence type="ECO:0000313" key="3">
    <source>
        <dbReference type="Proteomes" id="UP000636800"/>
    </source>
</evidence>
<dbReference type="OrthoDB" id="2019149at2759"/>
<comment type="caution">
    <text evidence="2">The sequence shown here is derived from an EMBL/GenBank/DDBJ whole genome shotgun (WGS) entry which is preliminary data.</text>
</comment>
<dbReference type="EMBL" id="JADCNL010000005">
    <property type="protein sequence ID" value="KAG0480223.1"/>
    <property type="molecule type" value="Genomic_DNA"/>
</dbReference>
<sequence>TTNFILLALLTFFLKGRWHFRQIIRTLLVLVWGLHLSSFLLRRIVKRLNPCFQALWVWTIALHTPGADINVSRSSEKLTFM</sequence>
<evidence type="ECO:0000256" key="1">
    <source>
        <dbReference type="SAM" id="Phobius"/>
    </source>
</evidence>
<organism evidence="2 3">
    <name type="scientific">Vanilla planifolia</name>
    <name type="common">Vanilla</name>
    <dbReference type="NCBI Taxonomy" id="51239"/>
    <lineage>
        <taxon>Eukaryota</taxon>
        <taxon>Viridiplantae</taxon>
        <taxon>Streptophyta</taxon>
        <taxon>Embryophyta</taxon>
        <taxon>Tracheophyta</taxon>
        <taxon>Spermatophyta</taxon>
        <taxon>Magnoliopsida</taxon>
        <taxon>Liliopsida</taxon>
        <taxon>Asparagales</taxon>
        <taxon>Orchidaceae</taxon>
        <taxon>Vanilloideae</taxon>
        <taxon>Vanilleae</taxon>
        <taxon>Vanilla</taxon>
    </lineage>
</organism>
<dbReference type="InterPro" id="IPR010721">
    <property type="entry name" value="UstE-like"/>
</dbReference>
<feature type="non-terminal residue" evidence="2">
    <location>
        <position position="1"/>
    </location>
</feature>
<protein>
    <submittedName>
        <fullName evidence="2">Uncharacterized protein</fullName>
    </submittedName>
</protein>
<keyword evidence="1" id="KW-0472">Membrane</keyword>
<name>A0A835QYC0_VANPL</name>
<evidence type="ECO:0000313" key="2">
    <source>
        <dbReference type="EMBL" id="KAG0480223.1"/>
    </source>
</evidence>
<dbReference type="AlphaFoldDB" id="A0A835QYC0"/>
<accession>A0A835QYC0</accession>
<proteinExistence type="predicted"/>
<dbReference type="Proteomes" id="UP000636800">
    <property type="component" value="Chromosome 5"/>
</dbReference>
<keyword evidence="1" id="KW-0812">Transmembrane</keyword>
<keyword evidence="3" id="KW-1185">Reference proteome</keyword>
<keyword evidence="1" id="KW-1133">Transmembrane helix</keyword>
<dbReference type="Pfam" id="PF06966">
    <property type="entry name" value="DUF1295"/>
    <property type="match status" value="1"/>
</dbReference>
<feature type="transmembrane region" description="Helical" evidence="1">
    <location>
        <begin position="23"/>
        <end position="41"/>
    </location>
</feature>
<gene>
    <name evidence="2" type="ORF">HPP92_011081</name>
</gene>